<organism evidence="12">
    <name type="scientific">marine metagenome</name>
    <dbReference type="NCBI Taxonomy" id="408172"/>
    <lineage>
        <taxon>unclassified sequences</taxon>
        <taxon>metagenomes</taxon>
        <taxon>ecological metagenomes</taxon>
    </lineage>
</organism>
<dbReference type="AlphaFoldDB" id="A0A382DNM5"/>
<dbReference type="PANTHER" id="PTHR43221">
    <property type="entry name" value="PROTEASE HTPX"/>
    <property type="match status" value="1"/>
</dbReference>
<evidence type="ECO:0000256" key="7">
    <source>
        <dbReference type="ARBA" id="ARBA00022833"/>
    </source>
</evidence>
<keyword evidence="8" id="KW-1133">Transmembrane helix</keyword>
<dbReference type="GO" id="GO:0046872">
    <property type="term" value="F:metal ion binding"/>
    <property type="evidence" value="ECO:0007669"/>
    <property type="project" value="UniProtKB-KW"/>
</dbReference>
<dbReference type="Pfam" id="PF01435">
    <property type="entry name" value="Peptidase_M48"/>
    <property type="match status" value="1"/>
</dbReference>
<name>A0A382DNM5_9ZZZZ</name>
<evidence type="ECO:0000256" key="6">
    <source>
        <dbReference type="ARBA" id="ARBA00022801"/>
    </source>
</evidence>
<protein>
    <recommendedName>
        <fullName evidence="11">Peptidase M48 domain-containing protein</fullName>
    </recommendedName>
</protein>
<evidence type="ECO:0000256" key="1">
    <source>
        <dbReference type="ARBA" id="ARBA00001947"/>
    </source>
</evidence>
<feature type="domain" description="Peptidase M48" evidence="11">
    <location>
        <begin position="68"/>
        <end position="142"/>
    </location>
</feature>
<evidence type="ECO:0000313" key="12">
    <source>
        <dbReference type="EMBL" id="SVB39207.1"/>
    </source>
</evidence>
<reference evidence="12" key="1">
    <citation type="submission" date="2018-05" db="EMBL/GenBank/DDBJ databases">
        <authorList>
            <person name="Lanie J.A."/>
            <person name="Ng W.-L."/>
            <person name="Kazmierczak K.M."/>
            <person name="Andrzejewski T.M."/>
            <person name="Davidsen T.M."/>
            <person name="Wayne K.J."/>
            <person name="Tettelin H."/>
            <person name="Glass J.I."/>
            <person name="Rusch D."/>
            <person name="Podicherti R."/>
            <person name="Tsui H.-C.T."/>
            <person name="Winkler M.E."/>
        </authorList>
    </citation>
    <scope>NUCLEOTIDE SEQUENCE</scope>
</reference>
<dbReference type="GO" id="GO:0004222">
    <property type="term" value="F:metalloendopeptidase activity"/>
    <property type="evidence" value="ECO:0007669"/>
    <property type="project" value="InterPro"/>
</dbReference>
<dbReference type="EMBL" id="UINC01039969">
    <property type="protein sequence ID" value="SVB39207.1"/>
    <property type="molecule type" value="Genomic_DNA"/>
</dbReference>
<evidence type="ECO:0000256" key="8">
    <source>
        <dbReference type="ARBA" id="ARBA00022989"/>
    </source>
</evidence>
<keyword evidence="10" id="KW-0472">Membrane</keyword>
<evidence type="ECO:0000256" key="4">
    <source>
        <dbReference type="ARBA" id="ARBA00022692"/>
    </source>
</evidence>
<dbReference type="PANTHER" id="PTHR43221:SF2">
    <property type="entry name" value="PROTEASE HTPX HOMOLOG"/>
    <property type="match status" value="1"/>
</dbReference>
<keyword evidence="4" id="KW-0812">Transmembrane</keyword>
<evidence type="ECO:0000256" key="10">
    <source>
        <dbReference type="ARBA" id="ARBA00023136"/>
    </source>
</evidence>
<evidence type="ECO:0000256" key="3">
    <source>
        <dbReference type="ARBA" id="ARBA00022670"/>
    </source>
</evidence>
<comment type="cofactor">
    <cofactor evidence="1">
        <name>Zn(2+)</name>
        <dbReference type="ChEBI" id="CHEBI:29105"/>
    </cofactor>
</comment>
<gene>
    <name evidence="12" type="ORF">METZ01_LOCUS192061</name>
</gene>
<dbReference type="GO" id="GO:0006508">
    <property type="term" value="P:proteolysis"/>
    <property type="evidence" value="ECO:0007669"/>
    <property type="project" value="UniProtKB-KW"/>
</dbReference>
<dbReference type="InterPro" id="IPR050083">
    <property type="entry name" value="HtpX_protease"/>
</dbReference>
<keyword evidence="5" id="KW-0479">Metal-binding</keyword>
<keyword evidence="9" id="KW-0482">Metalloprotease</keyword>
<evidence type="ECO:0000256" key="5">
    <source>
        <dbReference type="ARBA" id="ARBA00022723"/>
    </source>
</evidence>
<feature type="non-terminal residue" evidence="12">
    <location>
        <position position="238"/>
    </location>
</feature>
<keyword evidence="2" id="KW-1003">Cell membrane</keyword>
<keyword evidence="6" id="KW-0378">Hydrolase</keyword>
<evidence type="ECO:0000256" key="2">
    <source>
        <dbReference type="ARBA" id="ARBA00022475"/>
    </source>
</evidence>
<keyword evidence="7" id="KW-0862">Zinc</keyword>
<evidence type="ECO:0000259" key="11">
    <source>
        <dbReference type="Pfam" id="PF01435"/>
    </source>
</evidence>
<dbReference type="Gene3D" id="3.30.2010.10">
    <property type="entry name" value="Metalloproteases ('zincins'), catalytic domain"/>
    <property type="match status" value="1"/>
</dbReference>
<dbReference type="InterPro" id="IPR001915">
    <property type="entry name" value="Peptidase_M48"/>
</dbReference>
<proteinExistence type="predicted"/>
<accession>A0A382DNM5</accession>
<sequence length="238" mass="26499">MPIATSEILERARFQPEAEMRNRLVERFGLAEATSHIPEDVRARSERSLREIRASMTRLTRGMASGLIRLVEETLDRLGLEPRVELLIDPTERINAGAYGILGDSGKHLISLTAGIVKQLTDEQLRCVLGHEIGHNAYGHAQFAEDIRLIYRDEDGVPELLGSHMFVLERLQEFSADRAGLVAVNNNVTTSSSMLLHVHTGLGPKDIHLDLDAFIDEIARLEAFDIPDKLGLDSHPLL</sequence>
<keyword evidence="3" id="KW-0645">Protease</keyword>
<evidence type="ECO:0000256" key="9">
    <source>
        <dbReference type="ARBA" id="ARBA00023049"/>
    </source>
</evidence>